<dbReference type="AlphaFoldDB" id="F8JV14"/>
<dbReference type="OrthoDB" id="4223162at2"/>
<proteinExistence type="predicted"/>
<reference evidence="2" key="1">
    <citation type="submission" date="2011-12" db="EMBL/GenBank/DDBJ databases">
        <title>Complete genome sequence of Streptomyces cattleya strain DSM 46488.</title>
        <authorList>
            <person name="Ou H.-Y."/>
            <person name="Li P."/>
            <person name="Zhao C."/>
            <person name="O'Hagan D."/>
            <person name="Deng Z."/>
        </authorList>
    </citation>
    <scope>NUCLEOTIDE SEQUENCE [LARGE SCALE GENOMIC DNA]</scope>
    <source>
        <strain evidence="2">ATCC 35852 / DSM 46488 / JCM 4925 / NBRC 14057 / NRRL 8057</strain>
    </source>
</reference>
<name>F8JV14_STREN</name>
<gene>
    <name evidence="1" type="ordered locus">SCATT_58110</name>
</gene>
<dbReference type="RefSeq" id="WP_014146512.1">
    <property type="nucleotide sequence ID" value="NC_016111.1"/>
</dbReference>
<dbReference type="HOGENOM" id="CLU_1466631_0_0_11"/>
<dbReference type="STRING" id="1003195.SCATT_58110"/>
<protein>
    <submittedName>
        <fullName evidence="1">Uncharacterized protein</fullName>
    </submittedName>
</protein>
<evidence type="ECO:0000313" key="1">
    <source>
        <dbReference type="EMBL" id="AEW98182.1"/>
    </source>
</evidence>
<keyword evidence="2" id="KW-1185">Reference proteome</keyword>
<sequence length="188" mass="20329">MSSPAPAGRQAAPGAQPPVVQALVRHFCDLRDGRHGDAASRQGKEALFRTAVELLDPYARQVLQEFNTHLMLDTGQVEATGVVRTADRSLAAAWTLSWPEQRAQRIAPVTLHAFYGSGFHHPHLRGATVADWPLNVFTAQQAADEVPTLRAIAASDLHNLVFQRTYEIVPVITGGPRAAGGVEEGGRR</sequence>
<dbReference type="KEGG" id="sct:SCAT_5811"/>
<accession>F8JV14</accession>
<organism evidence="1 2">
    <name type="scientific">Streptantibioticus cattleyicolor (strain ATCC 35852 / DSM 46488 / JCM 4925 / NBRC 14057 / NRRL 8057)</name>
    <name type="common">Streptomyces cattleya</name>
    <dbReference type="NCBI Taxonomy" id="1003195"/>
    <lineage>
        <taxon>Bacteria</taxon>
        <taxon>Bacillati</taxon>
        <taxon>Actinomycetota</taxon>
        <taxon>Actinomycetes</taxon>
        <taxon>Kitasatosporales</taxon>
        <taxon>Streptomycetaceae</taxon>
        <taxon>Streptantibioticus</taxon>
    </lineage>
</organism>
<dbReference type="PATRIC" id="fig|1003195.11.peg.7219"/>
<dbReference type="EMBL" id="CP003219">
    <property type="protein sequence ID" value="AEW98182.1"/>
    <property type="molecule type" value="Genomic_DNA"/>
</dbReference>
<dbReference type="eggNOG" id="ENOG50338Q2">
    <property type="taxonomic scope" value="Bacteria"/>
</dbReference>
<dbReference type="KEGG" id="scy:SCATT_58110"/>
<dbReference type="Proteomes" id="UP000007842">
    <property type="component" value="Chromosome"/>
</dbReference>
<evidence type="ECO:0000313" key="2">
    <source>
        <dbReference type="Proteomes" id="UP000007842"/>
    </source>
</evidence>
<accession>G8X1F4</accession>